<dbReference type="Pfam" id="PF01757">
    <property type="entry name" value="Acyl_transf_3"/>
    <property type="match status" value="1"/>
</dbReference>
<organism evidence="3 4">
    <name type="scientific">Pseudanabaena yagii GIHE-NHR1</name>
    <dbReference type="NCBI Taxonomy" id="2722753"/>
    <lineage>
        <taxon>Bacteria</taxon>
        <taxon>Bacillati</taxon>
        <taxon>Cyanobacteriota</taxon>
        <taxon>Cyanophyceae</taxon>
        <taxon>Pseudanabaenales</taxon>
        <taxon>Pseudanabaenaceae</taxon>
        <taxon>Pseudanabaena</taxon>
        <taxon>Pseudanabaena yagii</taxon>
    </lineage>
</organism>
<evidence type="ECO:0000259" key="2">
    <source>
        <dbReference type="Pfam" id="PF01757"/>
    </source>
</evidence>
<proteinExistence type="predicted"/>
<feature type="transmembrane region" description="Helical" evidence="1">
    <location>
        <begin position="144"/>
        <end position="164"/>
    </location>
</feature>
<dbReference type="InterPro" id="IPR002656">
    <property type="entry name" value="Acyl_transf_3_dom"/>
</dbReference>
<dbReference type="EMBL" id="JAAVJL010000001">
    <property type="protein sequence ID" value="NMF57414.1"/>
    <property type="molecule type" value="Genomic_DNA"/>
</dbReference>
<comment type="caution">
    <text evidence="3">The sequence shown here is derived from an EMBL/GenBank/DDBJ whole genome shotgun (WGS) entry which is preliminary data.</text>
</comment>
<reference evidence="3 4" key="1">
    <citation type="submission" date="2020-03" db="EMBL/GenBank/DDBJ databases">
        <title>Draft Genome Sequence of 2-Methylisoborneol Producing Pseudanabaena yagii Strain GIHE-NHR1 Isolated from North Han River in South Korea.</title>
        <authorList>
            <person name="Jeong J."/>
        </authorList>
    </citation>
    <scope>NUCLEOTIDE SEQUENCE [LARGE SCALE GENOMIC DNA]</scope>
    <source>
        <strain evidence="3 4">GIHE-NHR1</strain>
    </source>
</reference>
<dbReference type="GO" id="GO:0016746">
    <property type="term" value="F:acyltransferase activity"/>
    <property type="evidence" value="ECO:0007669"/>
    <property type="project" value="UniProtKB-KW"/>
</dbReference>
<feature type="transmembrane region" description="Helical" evidence="1">
    <location>
        <begin position="82"/>
        <end position="101"/>
    </location>
</feature>
<feature type="transmembrane region" description="Helical" evidence="1">
    <location>
        <begin position="170"/>
        <end position="193"/>
    </location>
</feature>
<feature type="domain" description="Acyltransferase 3" evidence="2">
    <location>
        <begin position="3"/>
        <end position="187"/>
    </location>
</feature>
<name>A0ABX1LRH4_9CYAN</name>
<feature type="transmembrane region" description="Helical" evidence="1">
    <location>
        <begin position="12"/>
        <end position="33"/>
    </location>
</feature>
<evidence type="ECO:0000313" key="4">
    <source>
        <dbReference type="Proteomes" id="UP000738376"/>
    </source>
</evidence>
<keyword evidence="3" id="KW-0808">Transferase</keyword>
<keyword evidence="1" id="KW-1133">Transmembrane helix</keyword>
<accession>A0ABX1LRH4</accession>
<feature type="transmembrane region" description="Helical" evidence="1">
    <location>
        <begin position="113"/>
        <end position="132"/>
    </location>
</feature>
<protein>
    <submittedName>
        <fullName evidence="3">Acyltransferase</fullName>
    </submittedName>
</protein>
<sequence>MSYPLLRHIAFTARHLGILLTITFLLFSCRWLFATFDLNMTTFLPDGNHVIYWLPYFQIGIWLAKNQEWIDQLVSKYQSRTWGYLFAIAATLELSEFYWTAILKNSAEAVGHYTRPTIILITLTFLLWSISWQFRGQRKHLPKIFSNASFTTYLVHVWILRAIAPLEIVGGILFVPLAATISWLIGISIWKIVKSKRWIAIAMGA</sequence>
<evidence type="ECO:0000256" key="1">
    <source>
        <dbReference type="SAM" id="Phobius"/>
    </source>
</evidence>
<keyword evidence="4" id="KW-1185">Reference proteome</keyword>
<dbReference type="Proteomes" id="UP000738376">
    <property type="component" value="Unassembled WGS sequence"/>
</dbReference>
<dbReference type="PROSITE" id="PS51257">
    <property type="entry name" value="PROKAR_LIPOPROTEIN"/>
    <property type="match status" value="1"/>
</dbReference>
<keyword evidence="3" id="KW-0012">Acyltransferase</keyword>
<evidence type="ECO:0000313" key="3">
    <source>
        <dbReference type="EMBL" id="NMF57414.1"/>
    </source>
</evidence>
<keyword evidence="1" id="KW-0812">Transmembrane</keyword>
<gene>
    <name evidence="3" type="ORF">HC246_05105</name>
</gene>
<keyword evidence="1" id="KW-0472">Membrane</keyword>